<name>A0A1G2HSK0_9BACT</name>
<protein>
    <submittedName>
        <fullName evidence="1">Uncharacterized protein</fullName>
    </submittedName>
</protein>
<proteinExistence type="predicted"/>
<organism evidence="1 2">
    <name type="scientific">Candidatus Staskawiczbacteria bacterium RIFCSPHIGHO2_01_FULL_41_41</name>
    <dbReference type="NCBI Taxonomy" id="1802203"/>
    <lineage>
        <taxon>Bacteria</taxon>
        <taxon>Candidatus Staskawicziibacteriota</taxon>
    </lineage>
</organism>
<dbReference type="AlphaFoldDB" id="A0A1G2HSK0"/>
<dbReference type="EMBL" id="MHOP01000026">
    <property type="protein sequence ID" value="OGZ65190.1"/>
    <property type="molecule type" value="Genomic_DNA"/>
</dbReference>
<reference evidence="1 2" key="1">
    <citation type="journal article" date="2016" name="Nat. Commun.">
        <title>Thousands of microbial genomes shed light on interconnected biogeochemical processes in an aquifer system.</title>
        <authorList>
            <person name="Anantharaman K."/>
            <person name="Brown C.T."/>
            <person name="Hug L.A."/>
            <person name="Sharon I."/>
            <person name="Castelle C.J."/>
            <person name="Probst A.J."/>
            <person name="Thomas B.C."/>
            <person name="Singh A."/>
            <person name="Wilkins M.J."/>
            <person name="Karaoz U."/>
            <person name="Brodie E.L."/>
            <person name="Williams K.H."/>
            <person name="Hubbard S.S."/>
            <person name="Banfield J.F."/>
        </authorList>
    </citation>
    <scope>NUCLEOTIDE SEQUENCE [LARGE SCALE GENOMIC DNA]</scope>
</reference>
<comment type="caution">
    <text evidence="1">The sequence shown here is derived from an EMBL/GenBank/DDBJ whole genome shotgun (WGS) entry which is preliminary data.</text>
</comment>
<sequence length="65" mass="8156">MNYSKQRYHKYYVPYFNALSPERQETIKKARYIVWKQWVQTHIDRRREQARRSYHKRRIAIGGAK</sequence>
<evidence type="ECO:0000313" key="1">
    <source>
        <dbReference type="EMBL" id="OGZ65190.1"/>
    </source>
</evidence>
<accession>A0A1G2HSK0</accession>
<dbReference type="Proteomes" id="UP000178774">
    <property type="component" value="Unassembled WGS sequence"/>
</dbReference>
<gene>
    <name evidence="1" type="ORF">A2822_01110</name>
</gene>
<evidence type="ECO:0000313" key="2">
    <source>
        <dbReference type="Proteomes" id="UP000178774"/>
    </source>
</evidence>